<dbReference type="InterPro" id="IPR020946">
    <property type="entry name" value="Flavin_mOase-like"/>
</dbReference>
<evidence type="ECO:0000256" key="3">
    <source>
        <dbReference type="ARBA" id="ARBA00022827"/>
    </source>
</evidence>
<dbReference type="OrthoDB" id="66881at2759"/>
<accession>G9NXL6</accession>
<name>G9NXL6_HYPAI</name>
<evidence type="ECO:0000313" key="6">
    <source>
        <dbReference type="EMBL" id="EHK44196.1"/>
    </source>
</evidence>
<comment type="similarity">
    <text evidence="1">Belongs to the FMO family.</text>
</comment>
<dbReference type="InterPro" id="IPR000960">
    <property type="entry name" value="Flavin_mOase"/>
</dbReference>
<dbReference type="Gene3D" id="3.50.50.60">
    <property type="entry name" value="FAD/NAD(P)-binding domain"/>
    <property type="match status" value="1"/>
</dbReference>
<organism evidence="6 7">
    <name type="scientific">Hypocrea atroviridis (strain ATCC 20476 / IMI 206040)</name>
    <name type="common">Trichoderma atroviride</name>
    <dbReference type="NCBI Taxonomy" id="452589"/>
    <lineage>
        <taxon>Eukaryota</taxon>
        <taxon>Fungi</taxon>
        <taxon>Dikarya</taxon>
        <taxon>Ascomycota</taxon>
        <taxon>Pezizomycotina</taxon>
        <taxon>Sordariomycetes</taxon>
        <taxon>Hypocreomycetidae</taxon>
        <taxon>Hypocreales</taxon>
        <taxon>Hypocreaceae</taxon>
        <taxon>Trichoderma</taxon>
    </lineage>
</organism>
<keyword evidence="3" id="KW-0274">FAD</keyword>
<evidence type="ECO:0000256" key="2">
    <source>
        <dbReference type="ARBA" id="ARBA00022630"/>
    </source>
</evidence>
<dbReference type="InterPro" id="IPR036188">
    <property type="entry name" value="FAD/NAD-bd_sf"/>
</dbReference>
<dbReference type="eggNOG" id="KOG1399">
    <property type="taxonomic scope" value="Eukaryota"/>
</dbReference>
<dbReference type="SUPFAM" id="SSF51905">
    <property type="entry name" value="FAD/NAD(P)-binding domain"/>
    <property type="match status" value="2"/>
</dbReference>
<gene>
    <name evidence="6" type="ORF">TRIATDRAFT_293477</name>
</gene>
<dbReference type="AlphaFoldDB" id="G9NXL6"/>
<keyword evidence="4" id="KW-0521">NADP</keyword>
<dbReference type="Pfam" id="PF00743">
    <property type="entry name" value="FMO-like"/>
    <property type="match status" value="1"/>
</dbReference>
<dbReference type="GO" id="GO:0004499">
    <property type="term" value="F:N,N-dimethylaniline monooxygenase activity"/>
    <property type="evidence" value="ECO:0007669"/>
    <property type="project" value="InterPro"/>
</dbReference>
<reference evidence="6 7" key="1">
    <citation type="journal article" date="2011" name="Genome Biol.">
        <title>Comparative genome sequence analysis underscores mycoparasitism as the ancestral life style of Trichoderma.</title>
        <authorList>
            <person name="Kubicek C.P."/>
            <person name="Herrera-Estrella A."/>
            <person name="Seidl-Seiboth V."/>
            <person name="Martinez D.A."/>
            <person name="Druzhinina I.S."/>
            <person name="Thon M."/>
            <person name="Zeilinger S."/>
            <person name="Casas-Flores S."/>
            <person name="Horwitz B.A."/>
            <person name="Mukherjee P.K."/>
            <person name="Mukherjee M."/>
            <person name="Kredics L."/>
            <person name="Alcaraz L.D."/>
            <person name="Aerts A."/>
            <person name="Antal Z."/>
            <person name="Atanasova L."/>
            <person name="Cervantes-Badillo M.G."/>
            <person name="Challacombe J."/>
            <person name="Chertkov O."/>
            <person name="McCluskey K."/>
            <person name="Coulpier F."/>
            <person name="Deshpande N."/>
            <person name="von Doehren H."/>
            <person name="Ebbole D.J."/>
            <person name="Esquivel-Naranjo E.U."/>
            <person name="Fekete E."/>
            <person name="Flipphi M."/>
            <person name="Glaser F."/>
            <person name="Gomez-Rodriguez E.Y."/>
            <person name="Gruber S."/>
            <person name="Han C."/>
            <person name="Henrissat B."/>
            <person name="Hermosa R."/>
            <person name="Hernandez-Onate M."/>
            <person name="Karaffa L."/>
            <person name="Kosti I."/>
            <person name="Le Crom S."/>
            <person name="Lindquist E."/>
            <person name="Lucas S."/>
            <person name="Luebeck M."/>
            <person name="Luebeck P.S."/>
            <person name="Margeot A."/>
            <person name="Metz B."/>
            <person name="Misra M."/>
            <person name="Nevalainen H."/>
            <person name="Omann M."/>
            <person name="Packer N."/>
            <person name="Perrone G."/>
            <person name="Uresti-Rivera E.E."/>
            <person name="Salamov A."/>
            <person name="Schmoll M."/>
            <person name="Seiboth B."/>
            <person name="Shapiro H."/>
            <person name="Sukno S."/>
            <person name="Tamayo-Ramos J.A."/>
            <person name="Tisch D."/>
            <person name="Wiest A."/>
            <person name="Wilkinson H.H."/>
            <person name="Zhang M."/>
            <person name="Coutinho P.M."/>
            <person name="Kenerley C.M."/>
            <person name="Monte E."/>
            <person name="Baker S.E."/>
            <person name="Grigoriev I.V."/>
        </authorList>
    </citation>
    <scope>NUCLEOTIDE SEQUENCE [LARGE SCALE GENOMIC DNA]</scope>
    <source>
        <strain evidence="7">ATCC 20476 / IMI 206040</strain>
    </source>
</reference>
<evidence type="ECO:0000256" key="4">
    <source>
        <dbReference type="ARBA" id="ARBA00022857"/>
    </source>
</evidence>
<dbReference type="InterPro" id="IPR050346">
    <property type="entry name" value="FMO-like"/>
</dbReference>
<dbReference type="HOGENOM" id="CLU_006909_8_1_1"/>
<keyword evidence="2" id="KW-0285">Flavoprotein</keyword>
<dbReference type="OMA" id="CTGYKND"/>
<dbReference type="PRINTS" id="PR00370">
    <property type="entry name" value="FMOXYGENASE"/>
</dbReference>
<dbReference type="PANTHER" id="PTHR23023">
    <property type="entry name" value="DIMETHYLANILINE MONOOXYGENASE"/>
    <property type="match status" value="1"/>
</dbReference>
<dbReference type="PIRSF" id="PIRSF000332">
    <property type="entry name" value="FMO"/>
    <property type="match status" value="1"/>
</dbReference>
<evidence type="ECO:0000256" key="1">
    <source>
        <dbReference type="ARBA" id="ARBA00009183"/>
    </source>
</evidence>
<proteinExistence type="inferred from homology"/>
<comment type="caution">
    <text evidence="6">The sequence shown here is derived from an EMBL/GenBank/DDBJ whole genome shotgun (WGS) entry which is preliminary data.</text>
</comment>
<dbReference type="Proteomes" id="UP000005426">
    <property type="component" value="Unassembled WGS sequence"/>
</dbReference>
<dbReference type="GO" id="GO:0050660">
    <property type="term" value="F:flavin adenine dinucleotide binding"/>
    <property type="evidence" value="ECO:0007669"/>
    <property type="project" value="InterPro"/>
</dbReference>
<sequence length="544" mass="60582">MIGTQLPRRKVAVIGLGALGIVAVKNLLEEGFDVTGFERSSYIGGLWHFTENEDTLSVLESTTTNISIDRGAFTDFPFPAGTPIYCHAKGVNNYLEAYASHFNLGSHFHLSTTVRSISRDEKGGGRWRLDFEGRPSEWFDRVVMATGPHVKPWMPKFEGADLFTGRLIHSRSFKKPEVFDGQKVVVVGLGNSGGDIVDALIGHASHISLSHNGGAIIMPSLVNGVSVADVVSYRSLYMEDIVGTLFPAASERLFNETIHRVSRDAFGELDPSWGLNPNLPVKTANVVISDTLIANFRSKAVRPIVGIRRFIGGRKIELKSGEVVEADTIICCTGYNNDFSLLEEEFDPASNPSPRWVKALGSKNRPCPRLYQNVFSLKAPDSLAFMGCVTFINGTFCVADIASMCIAQVWSGRASLPPARQMQRWMDRHEERICSLAQTGPVLPASLPQGEWLAWADKTAGLGAAEHLGWGWKGWRFWWRERRLWKMVMDGPLTAALWRLFPGRRKCWDGARAQIERINQEVERKREEAWERELKEISDTDSSG</sequence>
<keyword evidence="7" id="KW-1185">Reference proteome</keyword>
<dbReference type="GO" id="GO:0050661">
    <property type="term" value="F:NADP binding"/>
    <property type="evidence" value="ECO:0007669"/>
    <property type="project" value="InterPro"/>
</dbReference>
<protein>
    <recommendedName>
        <fullName evidence="8">Flavin-containing monooxygenase</fullName>
    </recommendedName>
</protein>
<dbReference type="EMBL" id="ABDG02000025">
    <property type="protein sequence ID" value="EHK44196.1"/>
    <property type="molecule type" value="Genomic_DNA"/>
</dbReference>
<evidence type="ECO:0000313" key="7">
    <source>
        <dbReference type="Proteomes" id="UP000005426"/>
    </source>
</evidence>
<evidence type="ECO:0000256" key="5">
    <source>
        <dbReference type="ARBA" id="ARBA00023002"/>
    </source>
</evidence>
<evidence type="ECO:0008006" key="8">
    <source>
        <dbReference type="Google" id="ProtNLM"/>
    </source>
</evidence>
<keyword evidence="5" id="KW-0560">Oxidoreductase</keyword>